<keyword evidence="7" id="KW-0941">Suppressor of RNA silencing</keyword>
<dbReference type="GO" id="GO:0005524">
    <property type="term" value="F:ATP binding"/>
    <property type="evidence" value="ECO:0007669"/>
    <property type="project" value="UniProtKB-KW"/>
</dbReference>
<dbReference type="GO" id="GO:0042025">
    <property type="term" value="C:host cell nucleus"/>
    <property type="evidence" value="ECO:0007669"/>
    <property type="project" value="UniProtKB-SubCell"/>
</dbReference>
<protein>
    <recommendedName>
        <fullName evidence="6">Genome polyprotein</fullName>
    </recommendedName>
</protein>
<dbReference type="InterPro" id="IPR001730">
    <property type="entry name" value="Potyv_NIa-pro_dom"/>
</dbReference>
<evidence type="ECO:0000256" key="27">
    <source>
        <dbReference type="ARBA" id="ARBA00023280"/>
    </source>
</evidence>
<comment type="subcellular location">
    <subcellularLocation>
        <location evidence="30">Host cytoplasmic vesicle</location>
    </subcellularLocation>
    <subcellularLocation>
        <location evidence="3">Host nucleus</location>
    </subcellularLocation>
    <subcellularLocation>
        <location evidence="4">Virion</location>
    </subcellularLocation>
</comment>
<dbReference type="InterPro" id="IPR022199">
    <property type="entry name" value="DUF3725"/>
</dbReference>
<dbReference type="InterPro" id="IPR001205">
    <property type="entry name" value="RNA-dir_pol_C"/>
</dbReference>
<evidence type="ECO:0000256" key="20">
    <source>
        <dbReference type="ARBA" id="ARBA00022741"/>
    </source>
</evidence>
<dbReference type="InterPro" id="IPR001592">
    <property type="entry name" value="Poty_coat"/>
</dbReference>
<evidence type="ECO:0000256" key="33">
    <source>
        <dbReference type="RuleBase" id="RU003351"/>
    </source>
</evidence>
<dbReference type="PROSITE" id="PS51194">
    <property type="entry name" value="HELICASE_CTER"/>
    <property type="match status" value="1"/>
</dbReference>
<dbReference type="GO" id="GO:0004386">
    <property type="term" value="F:helicase activity"/>
    <property type="evidence" value="ECO:0007669"/>
    <property type="project" value="UniProtKB-KW"/>
</dbReference>
<dbReference type="Pfam" id="PF00851">
    <property type="entry name" value="Peptidase_C6"/>
    <property type="match status" value="1"/>
</dbReference>
<evidence type="ECO:0000256" key="25">
    <source>
        <dbReference type="ARBA" id="ARBA00022844"/>
    </source>
</evidence>
<dbReference type="GO" id="GO:0004197">
    <property type="term" value="F:cysteine-type endopeptidase activity"/>
    <property type="evidence" value="ECO:0007669"/>
    <property type="project" value="InterPro"/>
</dbReference>
<evidence type="ECO:0000256" key="15">
    <source>
        <dbReference type="ARBA" id="ARBA00022581"/>
    </source>
</evidence>
<dbReference type="InterPro" id="IPR039560">
    <property type="entry name" value="Potyvirid-P3"/>
</dbReference>
<comment type="similarity">
    <text evidence="5 33">Belongs to the potyviridae genome polyprotein family.</text>
</comment>
<dbReference type="PROSITE" id="PS51192">
    <property type="entry name" value="HELICASE_ATP_BIND_1"/>
    <property type="match status" value="1"/>
</dbReference>
<evidence type="ECO:0000259" key="37">
    <source>
        <dbReference type="PROSITE" id="PS51192"/>
    </source>
</evidence>
<dbReference type="InterPro" id="IPR043502">
    <property type="entry name" value="DNA/RNA_pol_sf"/>
</dbReference>
<dbReference type="InterPro" id="IPR007094">
    <property type="entry name" value="RNA-dir_pol_PSvirus"/>
</dbReference>
<dbReference type="Gene3D" id="3.90.70.150">
    <property type="entry name" value="Helper component proteinase"/>
    <property type="match status" value="1"/>
</dbReference>
<keyword evidence="23" id="KW-0788">Thiol protease</keyword>
<dbReference type="Pfam" id="PF00863">
    <property type="entry name" value="Peptidase_C4"/>
    <property type="match status" value="1"/>
</dbReference>
<proteinExistence type="inferred from homology"/>
<dbReference type="SUPFAM" id="SSF56672">
    <property type="entry name" value="DNA/RNA polymerases"/>
    <property type="match status" value="1"/>
</dbReference>
<dbReference type="Pfam" id="PF08440">
    <property type="entry name" value="Poty_PP"/>
    <property type="match status" value="1"/>
</dbReference>
<dbReference type="RefSeq" id="YP_009665156.1">
    <property type="nucleotide sequence ID" value="NC_043172.1"/>
</dbReference>
<evidence type="ECO:0000256" key="12">
    <source>
        <dbReference type="ARBA" id="ARBA00022553"/>
    </source>
</evidence>
<dbReference type="InterPro" id="IPR027417">
    <property type="entry name" value="P-loop_NTPase"/>
</dbReference>
<evidence type="ECO:0000256" key="28">
    <source>
        <dbReference type="ARBA" id="ARBA00029405"/>
    </source>
</evidence>
<feature type="active site" description="For helper component proteinase activity" evidence="32">
    <location>
        <position position="989"/>
    </location>
</feature>
<evidence type="ECO:0000313" key="43">
    <source>
        <dbReference type="Proteomes" id="UP000232808"/>
    </source>
</evidence>
<reference evidence="42 43" key="1">
    <citation type="journal article" date="2016" name="Arch. Virol.">
        <title>Zucchini shoestring virus: a distinct potyvirus in the papaya ringspot virus cluster.</title>
        <authorList>
            <person name="Ibaba J.D."/>
            <person name="Laing M.D."/>
            <person name="Gubba A."/>
        </authorList>
    </citation>
    <scope>NUCLEOTIDE SEQUENCE [LARGE SCALE GENOMIC DNA]</scope>
    <source>
        <strain evidence="42">RSA Patty pan</strain>
    </source>
</reference>
<evidence type="ECO:0000256" key="10">
    <source>
        <dbReference type="ARBA" id="ARBA00022497"/>
    </source>
</evidence>
<evidence type="ECO:0000256" key="4">
    <source>
        <dbReference type="ARBA" id="ARBA00004328"/>
    </source>
</evidence>
<evidence type="ECO:0000256" key="30">
    <source>
        <dbReference type="ARBA" id="ARBA00034108"/>
    </source>
</evidence>
<evidence type="ECO:0000256" key="2">
    <source>
        <dbReference type="ARBA" id="ARBA00001848"/>
    </source>
</evidence>
<keyword evidence="12" id="KW-0597">Phosphoprotein</keyword>
<evidence type="ECO:0000256" key="24">
    <source>
        <dbReference type="ARBA" id="ARBA00022840"/>
    </source>
</evidence>
<dbReference type="PROSITE" id="PS51744">
    <property type="entry name" value="HC_PRO_CPD"/>
    <property type="match status" value="1"/>
</dbReference>
<evidence type="ECO:0000256" key="6">
    <source>
        <dbReference type="ARBA" id="ARBA00020107"/>
    </source>
</evidence>
<dbReference type="Proteomes" id="UP000232808">
    <property type="component" value="Segment"/>
</dbReference>
<comment type="function">
    <text evidence="28">Involved in aphid transmission, cell-to-cell and systemis movement, encapsidation of the viral RNA and in the regulation of viral RNA amplification.</text>
</comment>
<dbReference type="SUPFAM" id="SSF52540">
    <property type="entry name" value="P-loop containing nucleoside triphosphate hydrolases"/>
    <property type="match status" value="2"/>
</dbReference>
<evidence type="ECO:0000256" key="21">
    <source>
        <dbReference type="ARBA" id="ARBA00022801"/>
    </source>
</evidence>
<keyword evidence="24" id="KW-0067">ATP-binding</keyword>
<dbReference type="GO" id="GO:0006508">
    <property type="term" value="P:proteolysis"/>
    <property type="evidence" value="ECO:0007669"/>
    <property type="project" value="UniProtKB-KW"/>
</dbReference>
<evidence type="ECO:0000256" key="14">
    <source>
        <dbReference type="ARBA" id="ARBA00022562"/>
    </source>
</evidence>
<dbReference type="GO" id="GO:0044161">
    <property type="term" value="C:host cell cytoplasmic vesicle"/>
    <property type="evidence" value="ECO:0007669"/>
    <property type="project" value="UniProtKB-SubCell"/>
</dbReference>
<evidence type="ECO:0000256" key="13">
    <source>
        <dbReference type="ARBA" id="ARBA00022561"/>
    </source>
</evidence>
<dbReference type="PANTHER" id="PTHR43519">
    <property type="entry name" value="ATP-DEPENDENT RNA HELICASE HRPB"/>
    <property type="match status" value="1"/>
</dbReference>
<keyword evidence="20" id="KW-0547">Nucleotide-binding</keyword>
<dbReference type="Pfam" id="PF00680">
    <property type="entry name" value="RdRP_1"/>
    <property type="match status" value="1"/>
</dbReference>
<dbReference type="Pfam" id="PF00767">
    <property type="entry name" value="Poty_coat"/>
    <property type="match status" value="1"/>
</dbReference>
<keyword evidence="13" id="KW-0167">Capsid protein</keyword>
<evidence type="ECO:0000256" key="11">
    <source>
        <dbReference type="ARBA" id="ARBA00022520"/>
    </source>
</evidence>
<evidence type="ECO:0000256" key="31">
    <source>
        <dbReference type="ARBA" id="ARBA00045403"/>
    </source>
</evidence>
<dbReference type="GO" id="GO:0052170">
    <property type="term" value="P:symbiont-mediated suppression of host innate immune response"/>
    <property type="evidence" value="ECO:0007669"/>
    <property type="project" value="UniProtKB-KW"/>
</dbReference>
<dbReference type="GO" id="GO:0005198">
    <property type="term" value="F:structural molecule activity"/>
    <property type="evidence" value="ECO:0007669"/>
    <property type="project" value="InterPro"/>
</dbReference>
<dbReference type="PROSITE" id="PS50507">
    <property type="entry name" value="RDRP_SSRNA_POS"/>
    <property type="match status" value="1"/>
</dbReference>
<evidence type="ECO:0000313" key="42">
    <source>
        <dbReference type="EMBL" id="ANH22633.1"/>
    </source>
</evidence>
<evidence type="ECO:0000259" key="39">
    <source>
        <dbReference type="PROSITE" id="PS51436"/>
    </source>
</evidence>
<dbReference type="PANTHER" id="PTHR43519:SF1">
    <property type="entry name" value="ATP-DEPENDENT RNA HELICASE HRPB"/>
    <property type="match status" value="1"/>
</dbReference>
<evidence type="ECO:0000256" key="34">
    <source>
        <dbReference type="SAM" id="Coils"/>
    </source>
</evidence>
<accession>A0A173G8Z4</accession>
<dbReference type="CDD" id="cd23175">
    <property type="entry name" value="ps-ssRNAv_Potyviridae_RdRp"/>
    <property type="match status" value="1"/>
</dbReference>
<keyword evidence="27" id="KW-0899">Viral immunoevasion</keyword>
<keyword evidence="10" id="KW-1139">Helical capsid protein</keyword>
<dbReference type="GO" id="GO:0003723">
    <property type="term" value="F:RNA binding"/>
    <property type="evidence" value="ECO:0007669"/>
    <property type="project" value="InterPro"/>
</dbReference>
<keyword evidence="25" id="KW-0946">Virion</keyword>
<keyword evidence="16" id="KW-1090">Inhibition of host innate immune response by virus</keyword>
<dbReference type="GO" id="GO:0019029">
    <property type="term" value="C:helical viral capsid"/>
    <property type="evidence" value="ECO:0007669"/>
    <property type="project" value="UniProtKB-KW"/>
</dbReference>
<keyword evidence="34" id="KW-0175">Coiled coil</keyword>
<feature type="domain" description="Peptidase S30" evidence="41">
    <location>
        <begin position="432"/>
        <end position="573"/>
    </location>
</feature>
<dbReference type="Gene3D" id="2.40.10.10">
    <property type="entry name" value="Trypsin-like serine proteases"/>
    <property type="match status" value="2"/>
</dbReference>
<comment type="function">
    <text evidence="29">Has helicase activity. It may be involved in replication.</text>
</comment>
<organism evidence="42 43">
    <name type="scientific">Zucchini shoestring virus</name>
    <dbReference type="NCBI Taxonomy" id="1679239"/>
    <lineage>
        <taxon>Viruses</taxon>
        <taxon>Riboviria</taxon>
        <taxon>Orthornavirae</taxon>
        <taxon>Pisuviricota</taxon>
        <taxon>Stelpaviricetes</taxon>
        <taxon>Patatavirales</taxon>
        <taxon>Potyviridae</taxon>
        <taxon>Potyvirus</taxon>
        <taxon>Potyvirus peporesticulae</taxon>
    </lineage>
</organism>
<evidence type="ECO:0000256" key="1">
    <source>
        <dbReference type="ARBA" id="ARBA00000785"/>
    </source>
</evidence>
<dbReference type="Pfam" id="PF12523">
    <property type="entry name" value="DUF3725"/>
    <property type="match status" value="1"/>
</dbReference>
<dbReference type="Gene3D" id="3.40.50.300">
    <property type="entry name" value="P-loop containing nucleotide triphosphate hydrolases"/>
    <property type="match status" value="2"/>
</dbReference>
<dbReference type="InterPro" id="IPR009003">
    <property type="entry name" value="Peptidase_S1_PA"/>
</dbReference>
<feature type="region of interest" description="Disordered" evidence="35">
    <location>
        <begin position="3062"/>
        <end position="3119"/>
    </location>
</feature>
<name>A0A173G8Z4_9POTV</name>
<dbReference type="GO" id="GO:0003968">
    <property type="term" value="F:RNA-directed RNA polymerase activity"/>
    <property type="evidence" value="ECO:0007669"/>
    <property type="project" value="UniProtKB-KW"/>
</dbReference>
<dbReference type="SMART" id="SM00490">
    <property type="entry name" value="HELICc"/>
    <property type="match status" value="1"/>
</dbReference>
<evidence type="ECO:0000256" key="18">
    <source>
        <dbReference type="ARBA" id="ARBA00022679"/>
    </source>
</evidence>
<feature type="domain" description="Peptidase C4" evidence="39">
    <location>
        <begin position="2308"/>
        <end position="2525"/>
    </location>
</feature>
<keyword evidence="8" id="KW-0696">RNA-directed RNA polymerase</keyword>
<dbReference type="PROSITE" id="PS51871">
    <property type="entry name" value="PV_P1_PRO"/>
    <property type="match status" value="1"/>
</dbReference>
<dbReference type="Gene3D" id="3.30.70.270">
    <property type="match status" value="1"/>
</dbReference>
<evidence type="ECO:0000256" key="19">
    <source>
        <dbReference type="ARBA" id="ARBA00022695"/>
    </source>
</evidence>
<evidence type="ECO:0000256" key="3">
    <source>
        <dbReference type="ARBA" id="ARBA00004147"/>
    </source>
</evidence>
<evidence type="ECO:0000256" key="23">
    <source>
        <dbReference type="ARBA" id="ARBA00022807"/>
    </source>
</evidence>
<dbReference type="Pfam" id="PF00271">
    <property type="entry name" value="Helicase_C"/>
    <property type="match status" value="1"/>
</dbReference>
<feature type="domain" description="Helicase C-terminal" evidence="38">
    <location>
        <begin position="1669"/>
        <end position="1828"/>
    </location>
</feature>
<feature type="domain" description="Helicase ATP-binding" evidence="37">
    <location>
        <begin position="1498"/>
        <end position="1650"/>
    </location>
</feature>
<evidence type="ECO:0000259" key="41">
    <source>
        <dbReference type="PROSITE" id="PS51871"/>
    </source>
</evidence>
<feature type="compositionally biased region" description="Basic and acidic residues" evidence="35">
    <location>
        <begin position="3063"/>
        <end position="3114"/>
    </location>
</feature>
<dbReference type="KEGG" id="vg:40525336"/>
<dbReference type="InterPro" id="IPR002540">
    <property type="entry name" value="Pept_S30_P1_potyvir"/>
</dbReference>
<dbReference type="InterPro" id="IPR011545">
    <property type="entry name" value="DEAD/DEAH_box_helicase_dom"/>
</dbReference>
<evidence type="ECO:0000259" key="38">
    <source>
        <dbReference type="PROSITE" id="PS51194"/>
    </source>
</evidence>
<feature type="domain" description="Peptidase C6" evidence="40">
    <location>
        <begin position="908"/>
        <end position="1030"/>
    </location>
</feature>
<evidence type="ECO:0000256" key="5">
    <source>
        <dbReference type="ARBA" id="ARBA00006064"/>
    </source>
</evidence>
<keyword evidence="26" id="KW-0693">Viral RNA replication</keyword>
<evidence type="ECO:0000259" key="36">
    <source>
        <dbReference type="PROSITE" id="PS50507"/>
    </source>
</evidence>
<dbReference type="InterPro" id="IPR001456">
    <property type="entry name" value="HC-pro"/>
</dbReference>
<comment type="function">
    <text evidence="31">Mediates the cap-independent, EIF4E-dependent translation of viral genomic RNAs. Binds to the cap-binding site of host EIF4E and thus interferes with the host EIF4E-dependent mRNA export and translation. VPg-RNA directly binds EIF4E and is a template for transcription. Also forms trimeric complexes with EIF4E-EIF4G, which are templates for translation.</text>
</comment>
<dbReference type="EMBL" id="KU355553">
    <property type="protein sequence ID" value="ANH22633.1"/>
    <property type="molecule type" value="Genomic_RNA"/>
</dbReference>
<feature type="coiled-coil region" evidence="34">
    <location>
        <begin position="1302"/>
        <end position="1329"/>
    </location>
</feature>
<dbReference type="PROSITE" id="PS51436">
    <property type="entry name" value="POTYVIRUS_NIA_PRO"/>
    <property type="match status" value="1"/>
</dbReference>
<comment type="catalytic activity">
    <reaction evidence="2">
        <text>Hydrolyzes a Gly-|-Gly bond at its own C-terminus, commonly in the sequence -Tyr-Xaa-Val-Gly-|-Gly, in the processing of the potyviral polyprotein.</text>
        <dbReference type="EC" id="3.4.22.45"/>
    </reaction>
</comment>
<dbReference type="InterPro" id="IPR043128">
    <property type="entry name" value="Rev_trsase/Diguanyl_cyclase"/>
</dbReference>
<evidence type="ECO:0000256" key="35">
    <source>
        <dbReference type="SAM" id="MobiDB-lite"/>
    </source>
</evidence>
<sequence precursor="true">MASVYGYRAATNFERSLEKKYGHGAVEQFRQQFPLNQNRRSWTAFSVCDGICFAYLYAHATELSAREFLSLPNGRRREVLVKARKALCGNFSYDPEMDAFQCECGEQSDSSVSACPECNLRWTYSEGNLMHNLYTLASQLECEIQDLPNYSIFDLEDGLRVEEEKSALDIVDASAVCQPPSEPVVEIIAVTHEPETKEEVEWKPVRDEVCEAPSKIEITSLPQDARVEVGVALMLQIGDIFFNTETKDYSVVQQDKVMKDGVVVIKPEKITVPTGECNKGTGASVARGLSSAPSVMVVTEFTTSEKRECLARKRVREVIEQLPNVRKELLHQQKKQDEIFAQLEHSLNLPEARKNKFLLRDKKGRLAWRKPNKRQMKTIKKSKHKKNFNGTDSIVRSMEVQDHVIEKAENITPGIKCATPRKLRTPTVFKKLTGEATVSRLIREVGIICKTQNKNVELCVPRKKVRRISFREGKAYVRLWHMEGVRTQRDLDTSPQMEDFFENWCKLTIKKFSIPNSKIQVGSSGLIVKKSHILNDCSRSPGEYLIVRGRHLHKLYDARIKISKHAIHHIIHYSNVPERFWNGYNASFLKHRKTADHVCSSDLDVQTCGEVAALVTQILFPSNRITCNKCMETNSARTISEVGEDVAQQMSRLRSVLISYGGSFSHVVNLLDQLNRILNSHNTNLDDFALINSTIGERSEAPWIHLRRVNEALIKGSLITSEESGEATKKLLEVVRWHNKRTESIVAGSVSSFRNKASGKAHFNPALMCDNQLDKNGNFLWGDRQYHAKRFFTGFYEKVDNRDGYSKHVIRINPNGQRKLAIGNLIISTNFEKLRQQMQGEYVEQGSTTKECISLRNGNYVHVCSCVTLDDGQPVRSEIKMPTRSHLVLGNTGDPKYVDLPTMESDSLYIAKDGYCYMNIFLAMLVNVPEIEAKDFTKRVRDVVADKLGTWPSLRDVATAAYYLTIFHPDTSSAELPRILVDHKTKTMHVVDSFGSITTGYHVLKANTVNQLIQFAREPLDSEMKHYLVGGDFTSNFHITKLIKSIYKPEQLSLLLNDEPYIMTLALCSPTLTLTLFNSGSLERALKYWVKRDQDVAEMITLVESIARKVTVAKSLSDQFKAISVNSRPIKAQLERNIKPWVTYDRAVELMTIMENSEMTNECLQKQGFITIEPQLKAAVEKTYVASLDEQWNELSLSEKWRARLSSFRSLKCTTRYLVPEKSSAFNAIYDFSPKLFVKDVKEVVVRPWNAIKGKACSVTSKIRIGIQNSTLATVRYIFGDIIRFINVLIVLSLLTQIGRSAQSMLLEHTQLKEERAKAKQDKEIHQLEELYYSLAADLKDSPTSEEFVEHVREKKPELVQGAKVLVGHTVVHQAKTKNEQHLEKILAFITLVMMMVDPDKSDCVYKILNKFKGVVGTIEQDVYHQSLDDISDLFEDKQLTIDFEVDVNAESGTDMFDVTFSKWWDNQLARNNTIGHYRIGGEFLEFTRSNASIVANNVAHGEHLEYLIRGAVGSGKSTNLPHLLSQKGHVLLIEPTRPLCENVSKQLRGSPFHQNPTIRMRGLTSFGSSPITIMTSGFALHYFAHNVDQLSDFSFIIFDECHVIDAQAMGFYCLLKEHKQQNKILKVSATPPGRETEFSTQFPVKLHTEDHLSFQQFVASLGTSSNSDVVAHADNILVYVASYNEVDQLSKLLTDKGYLVTKVDGRTMKVGRTEIPTKGTPSKKHFIIATNIIENGVTLDIEGVVDFGTKVVPELDVDGRLIRYSKKPISYGERIQRLGRVGRHKPGFALRIGYTEKGIVEIPEIAATEAAFLSFAYGLPVMTHSVNTGMLSKCTARQAKTMLHFELSIFYMIGLVAPDGTMHPKILELLRPYKLRDSEIQLNSQAIPHGVDRIWHSVREYNSMGCNFDIDDEIRIPFVIKDVPEKLSEQIWQAVKTYKRDITFGKISSAQAGKIAYTLQTDIHSIPRTLATIDQLIASENAKHAHFKAITSKSSTSMSFSLLSIINSIQSRYMVDHSVENIRKLQQARAQIIQFQGTQGSDLNELIQSFGAMRTVFHQGENGVKHVCDTLGLKGIWKKSLMCKDILISGFVLAGGLMMIWQSFKEKWGAVTVFHQGFSARQRQKLKFRDARIAKLGREVYGDDGTIEHYFGEAYTKKGKSKGKTHGCGTKTRKFVATYGFKPEDYSYVRYVDPITGETIDENVNVDMNLVQEHFGNIREDYLAKDLVDRQKIMSDPSIRAYYVRNGSKTALQVDLTPHNPLKFCDRHVAVAGFPEREHELRQTGPAVEVPLNTVPGKNENVVLHEGKSLCNSMRDYNNVSSVICALQNTSGGGTSLYGVGFNSFIITNRHLFRENNGSLEVQSCHGKFHVRNTTTLKVAPVGKTDLIIIRMPKDFPPFPSKLRFRAPNAGDKVCLVGANFQEKYLSSRVSESSHISDSFGGSFGRHWISTNDGDCGLPLVSVKDGFILGLHSLSSAKNIANYFAIIPADFEEAYIRKLESLSWSSHWRYNTNEICWGPLKIHDSKPEFPFQVSKELNPLQVYEQSDTRWLYNQLHGNLKAVGHTKGNLVTKHVVKGQCVLFQRYLDLHENAKAFFTPLMGHYMKSTLNKEAYIKDLFKYASDIVVGDVDCNIFENALEQVIELLNDYECPECEYITCAETIIGSLNMDAAVGALYAGKKKAYFEKLDEFDRERLVQASCQRLYEGKMGIWNGSLKAEIRPAEKVLANKTRTFTAAPIDTLLGAKVCVDDFNNWFYSKNMVCPWTVGMTKFYKGWDEFMGKFPDGWVYCDADGSQFDSSLSPYLINAVLQIRLWAMEEWDIGEQMLRNLYGEITYTPIATPDGTIVKKFKGNNSGQPSTVVDNTLMVLLTMHYALNKAGYTTSEAQENCIYYINGDDLCIAVHPEHESMLDSFQTSFSELGLKYDFSNRHKRKEDLWFMSHKAMKVDGIYIPKLEMERIVAILEFDKSKLPEHRLEAITAAIIESWGYTELTDHIRRFYQWVLNQEPYDELARTGKAPFVSEIALRNLYTSQRGNMEELERYITAHFRNEDGETPELTVYHQADDPKDAGETGNQSKEKKEKEKEKNPSRKGDDERGAAEKKATVAKKDKDVDVGTSGTHTVPRIKTFNDKMLLPKVRGKIVLNLEHLLEYSPSQIDLSNTRATQNQFDRWYEGIKNDYSMNDAEMPILLNGLMVWCIENGTSPNINGSWVMMDGNEQVEYPLKPVVEHASPTLRQIMAHFSNAAEAYIAKRNAVERYMPRYGLKRNLTDISLARYAFDFYEITSKTPERAREAHMQMKAAAIRGANKRLFGIDGSVSEGGENTERHTVEDVTRDMHSLLGMRN</sequence>
<dbReference type="InterPro" id="IPR042308">
    <property type="entry name" value="HC_PRO_CPD_sf"/>
</dbReference>
<keyword evidence="15" id="KW-0945">Host-virus interaction</keyword>
<feature type="domain" description="RdRp catalytic" evidence="36">
    <location>
        <begin position="2787"/>
        <end position="2911"/>
    </location>
</feature>
<dbReference type="InterPro" id="IPR013648">
    <property type="entry name" value="PP_Potyviridae"/>
</dbReference>
<evidence type="ECO:0000256" key="17">
    <source>
        <dbReference type="ARBA" id="ARBA00022670"/>
    </source>
</evidence>
<dbReference type="GO" id="GO:0039694">
    <property type="term" value="P:viral RNA genome replication"/>
    <property type="evidence" value="ECO:0007669"/>
    <property type="project" value="InterPro"/>
</dbReference>
<evidence type="ECO:0000256" key="26">
    <source>
        <dbReference type="ARBA" id="ARBA00022953"/>
    </source>
</evidence>
<dbReference type="InterPro" id="IPR031159">
    <property type="entry name" value="HC_PRO_CPD_dom"/>
</dbReference>
<dbReference type="GO" id="GO:0006351">
    <property type="term" value="P:DNA-templated transcription"/>
    <property type="evidence" value="ECO:0007669"/>
    <property type="project" value="InterPro"/>
</dbReference>
<dbReference type="InterPro" id="IPR043504">
    <property type="entry name" value="Peptidase_S1_PA_chymotrypsin"/>
</dbReference>
<dbReference type="Pfam" id="PF13608">
    <property type="entry name" value="Potyvirid-P3"/>
    <property type="match status" value="1"/>
</dbReference>
<keyword evidence="11" id="KW-0191">Covalent protein-RNA linkage</keyword>
<evidence type="ECO:0000256" key="16">
    <source>
        <dbReference type="ARBA" id="ARBA00022632"/>
    </source>
</evidence>
<keyword evidence="17" id="KW-0645">Protease</keyword>
<comment type="catalytic activity">
    <reaction evidence="1">
        <text>Hydrolyzes glutaminyl bonds, and activity is further restricted by preferences for the amino acids in P6 - P1' that vary with the species of potyvirus, e.g. Glu-Xaa-Xaa-Tyr-Xaa-Gln-|-(Ser or Gly) for the enzyme from tobacco etch virus. The natural substrate is the viral polyprotein, but other proteins and oligopeptides containing the appropriate consensus sequence are also cleaved.</text>
        <dbReference type="EC" id="3.4.22.44"/>
    </reaction>
</comment>
<keyword evidence="9" id="KW-1036">Host cytoplasmic vesicle</keyword>
<dbReference type="SMART" id="SM00487">
    <property type="entry name" value="DEXDc"/>
    <property type="match status" value="1"/>
</dbReference>
<evidence type="ECO:0000256" key="22">
    <source>
        <dbReference type="ARBA" id="ARBA00022806"/>
    </source>
</evidence>
<dbReference type="InterPro" id="IPR014001">
    <property type="entry name" value="Helicase_ATP-bd"/>
</dbReference>
<evidence type="ECO:0000256" key="29">
    <source>
        <dbReference type="ARBA" id="ARBA00029422"/>
    </source>
</evidence>
<keyword evidence="18" id="KW-0808">Transferase</keyword>
<keyword evidence="43" id="KW-1185">Reference proteome</keyword>
<keyword evidence="21" id="KW-0378">Hydrolase</keyword>
<evidence type="ECO:0000256" key="9">
    <source>
        <dbReference type="ARBA" id="ARBA00022488"/>
    </source>
</evidence>
<feature type="active site" description="For helper component proteinase activity" evidence="32">
    <location>
        <position position="916"/>
    </location>
</feature>
<dbReference type="PRINTS" id="PR00966">
    <property type="entry name" value="NIAPOTYPTASE"/>
</dbReference>
<keyword evidence="19" id="KW-0548">Nucleotidyltransferase</keyword>
<dbReference type="GeneID" id="40525336"/>
<keyword evidence="22" id="KW-0347">Helicase</keyword>
<evidence type="ECO:0000256" key="8">
    <source>
        <dbReference type="ARBA" id="ARBA00022484"/>
    </source>
</evidence>
<evidence type="ECO:0000256" key="7">
    <source>
        <dbReference type="ARBA" id="ARBA00022463"/>
    </source>
</evidence>
<keyword evidence="14" id="KW-1048">Host nucleus</keyword>
<evidence type="ECO:0000259" key="40">
    <source>
        <dbReference type="PROSITE" id="PS51744"/>
    </source>
</evidence>
<dbReference type="Pfam" id="PF00270">
    <property type="entry name" value="DEAD"/>
    <property type="match status" value="1"/>
</dbReference>
<dbReference type="Pfam" id="PF01577">
    <property type="entry name" value="Peptidase_S30"/>
    <property type="match status" value="1"/>
</dbReference>
<dbReference type="InterPro" id="IPR001650">
    <property type="entry name" value="Helicase_C-like"/>
</dbReference>
<dbReference type="SUPFAM" id="SSF50494">
    <property type="entry name" value="Trypsin-like serine proteases"/>
    <property type="match status" value="1"/>
</dbReference>
<evidence type="ECO:0000256" key="32">
    <source>
        <dbReference type="PROSITE-ProRule" id="PRU01080"/>
    </source>
</evidence>
<dbReference type="GO" id="GO:0016818">
    <property type="term" value="F:hydrolase activity, acting on acid anhydrides, in phosphorus-containing anhydrides"/>
    <property type="evidence" value="ECO:0007669"/>
    <property type="project" value="InterPro"/>
</dbReference>